<keyword evidence="1" id="KW-0812">Transmembrane</keyword>
<sequence>MAFRDGLNRVLPTFFDLVFVCSVLIDVFAMNESSSISNCEQDPIPIVETRYRCGNCLTFCEIN</sequence>
<evidence type="ECO:0000313" key="3">
    <source>
        <dbReference type="Proteomes" id="UP000011688"/>
    </source>
</evidence>
<comment type="caution">
    <text evidence="2">The sequence shown here is derived from an EMBL/GenBank/DDBJ whole genome shotgun (WGS) entry which is preliminary data.</text>
</comment>
<name>L9X2J1_9EURY</name>
<evidence type="ECO:0000313" key="2">
    <source>
        <dbReference type="EMBL" id="ELY55969.1"/>
    </source>
</evidence>
<keyword evidence="3" id="KW-1185">Reference proteome</keyword>
<gene>
    <name evidence="2" type="ORF">C491_13497</name>
</gene>
<accession>L9X2J1</accession>
<feature type="transmembrane region" description="Helical" evidence="1">
    <location>
        <begin position="12"/>
        <end position="30"/>
    </location>
</feature>
<dbReference type="AlphaFoldDB" id="L9X2J1"/>
<keyword evidence="1" id="KW-1133">Transmembrane helix</keyword>
<organism evidence="2 3">
    <name type="scientific">Natronococcus amylolyticus DSM 10524</name>
    <dbReference type="NCBI Taxonomy" id="1227497"/>
    <lineage>
        <taxon>Archaea</taxon>
        <taxon>Methanobacteriati</taxon>
        <taxon>Methanobacteriota</taxon>
        <taxon>Stenosarchaea group</taxon>
        <taxon>Halobacteria</taxon>
        <taxon>Halobacteriales</taxon>
        <taxon>Natrialbaceae</taxon>
        <taxon>Natronococcus</taxon>
    </lineage>
</organism>
<proteinExistence type="predicted"/>
<dbReference type="Proteomes" id="UP000011688">
    <property type="component" value="Unassembled WGS sequence"/>
</dbReference>
<dbReference type="EMBL" id="AOIB01000028">
    <property type="protein sequence ID" value="ELY55969.1"/>
    <property type="molecule type" value="Genomic_DNA"/>
</dbReference>
<protein>
    <submittedName>
        <fullName evidence="2">Uncharacterized protein</fullName>
    </submittedName>
</protein>
<keyword evidence="1" id="KW-0472">Membrane</keyword>
<reference evidence="2 3" key="1">
    <citation type="journal article" date="2014" name="PLoS Genet.">
        <title>Phylogenetically driven sequencing of extremely halophilic archaea reveals strategies for static and dynamic osmo-response.</title>
        <authorList>
            <person name="Becker E.A."/>
            <person name="Seitzer P.M."/>
            <person name="Tritt A."/>
            <person name="Larsen D."/>
            <person name="Krusor M."/>
            <person name="Yao A.I."/>
            <person name="Wu D."/>
            <person name="Madern D."/>
            <person name="Eisen J.A."/>
            <person name="Darling A.E."/>
            <person name="Facciotti M.T."/>
        </authorList>
    </citation>
    <scope>NUCLEOTIDE SEQUENCE [LARGE SCALE GENOMIC DNA]</scope>
    <source>
        <strain evidence="2 3">DSM 10524</strain>
    </source>
</reference>
<evidence type="ECO:0000256" key="1">
    <source>
        <dbReference type="SAM" id="Phobius"/>
    </source>
</evidence>